<dbReference type="InterPro" id="IPR051850">
    <property type="entry name" value="Polysacch_Lyase_4"/>
</dbReference>
<evidence type="ECO:0000259" key="8">
    <source>
        <dbReference type="Pfam" id="PF14683"/>
    </source>
</evidence>
<dbReference type="Gene3D" id="2.60.40.1120">
    <property type="entry name" value="Carboxypeptidase-like, regulatory domain"/>
    <property type="match status" value="1"/>
</dbReference>
<dbReference type="Pfam" id="PF06045">
    <property type="entry name" value="Rhamnogal_lyase"/>
    <property type="match status" value="1"/>
</dbReference>
<dbReference type="InterPro" id="IPR008979">
    <property type="entry name" value="Galactose-bd-like_sf"/>
</dbReference>
<comment type="catalytic activity">
    <reaction evidence="1">
        <text>Endotype eliminative cleavage of L-alpha-rhamnopyranosyl-(1-&gt;4)-alpha-D-galactopyranosyluronic acid bonds of rhamnogalacturonan I domains in ramified hairy regions of pectin leaving L-rhamnopyranose at the reducing end and 4-deoxy-4,5-unsaturated D-galactopyranosyluronic acid at the non-reducing end.</text>
        <dbReference type="EC" id="4.2.2.23"/>
    </reaction>
</comment>
<dbReference type="InterPro" id="IPR014718">
    <property type="entry name" value="GH-type_carb-bd"/>
</dbReference>
<dbReference type="GO" id="GO:0005975">
    <property type="term" value="P:carbohydrate metabolic process"/>
    <property type="evidence" value="ECO:0007669"/>
    <property type="project" value="InterPro"/>
</dbReference>
<proteinExistence type="inferred from homology"/>
<evidence type="ECO:0000256" key="4">
    <source>
        <dbReference type="ARBA" id="ARBA00012437"/>
    </source>
</evidence>
<comment type="similarity">
    <text evidence="3">Belongs to the polysaccharide lyase 4 family.</text>
</comment>
<comment type="subcellular location">
    <subcellularLocation>
        <location evidence="2">Secreted</location>
    </subcellularLocation>
</comment>
<keyword evidence="11" id="KW-1185">Reference proteome</keyword>
<protein>
    <recommendedName>
        <fullName evidence="4">rhamnogalacturonan endolyase</fullName>
        <ecNumber evidence="4">4.2.2.23</ecNumber>
    </recommendedName>
</protein>
<evidence type="ECO:0000256" key="1">
    <source>
        <dbReference type="ARBA" id="ARBA00001324"/>
    </source>
</evidence>
<dbReference type="EC" id="4.2.2.23" evidence="4"/>
<dbReference type="SUPFAM" id="SSF74650">
    <property type="entry name" value="Galactose mutarotase-like"/>
    <property type="match status" value="1"/>
</dbReference>
<dbReference type="PANTHER" id="PTHR32018">
    <property type="entry name" value="RHAMNOGALACTURONATE LYASE FAMILY PROTEIN"/>
    <property type="match status" value="1"/>
</dbReference>
<dbReference type="FunFam" id="2.60.40.1120:FF:000033">
    <property type="entry name" value="Rhamnogalacturonate lyase B"/>
    <property type="match status" value="1"/>
</dbReference>
<sequence length="630" mass="71396">KRLIQDNIIRADLPSLGVQLLQDDEHVVISNGIVSIRLTVPGGSVTNITYKGSDNVLFPENNEADRGHWDIVWNKTAHADQTDNFVGTNYKVIMQNENQTEISFTRTWTFNSTKAPLNVDKRYVMLKDSPGFYTYVVLERLPGWPVFYIQEGRVLFKLDENMFQYMAVSDARQRFMPKNQDRRNGQVLGYKEAVLITNATNPAFNGEVDDKYLYSNDNKDIKVHGWVGSNPSLGFWMITPSNEFRTGGPLKQDLTTHLGPTVLHYFTSTHYAGEVLAIKFKTEEYWKKVIGPVYIYLNSNDSANADPSLLWIDAKQRMEKEEASWPYEFALSEDFVKSNQRGALNGQLLVRDWFVSKQDVPGASAYVGLALPGEAGSWHYENKGYQFWTKTDENGSFSIKNVIPGNYSLFAWVPGFVGDYKHASNITITPGSNIQATNVVFVPPRNGSTLWEIGIPDRTAAEFFIPDPSPTYKMWRQYGLWARYKDIHPVTDQVYTVGLSDYKRDWFFAHVPRNVGPKLYNATTWQIIFEIKNITKGSYTLQLALASANGAEVQVRVNNPESEELFTTGGIGKDNTIARHGIHGRYHLYSIGIADTHLVVGNNTIFLTQTRKLSPFSGVMYDYLRLEGPA</sequence>
<dbReference type="AlphaFoldDB" id="A0A022QSJ7"/>
<evidence type="ECO:0000256" key="7">
    <source>
        <dbReference type="ARBA" id="ARBA00023239"/>
    </source>
</evidence>
<dbReference type="CDD" id="cd10320">
    <property type="entry name" value="RGL4_N"/>
    <property type="match status" value="1"/>
</dbReference>
<dbReference type="SUPFAM" id="SSF49452">
    <property type="entry name" value="Starch-binding domain-like"/>
    <property type="match status" value="1"/>
</dbReference>
<dbReference type="GO" id="GO:0030246">
    <property type="term" value="F:carbohydrate binding"/>
    <property type="evidence" value="ECO:0007669"/>
    <property type="project" value="InterPro"/>
</dbReference>
<feature type="non-terminal residue" evidence="10">
    <location>
        <position position="1"/>
    </location>
</feature>
<dbReference type="InterPro" id="IPR010325">
    <property type="entry name" value="Rhamnogal_lyase"/>
</dbReference>
<dbReference type="Pfam" id="PF14683">
    <property type="entry name" value="CBM-like"/>
    <property type="match status" value="1"/>
</dbReference>
<gene>
    <name evidence="10" type="ORF">MIMGU_mgv1a023316mg</name>
</gene>
<evidence type="ECO:0000259" key="9">
    <source>
        <dbReference type="Pfam" id="PF14686"/>
    </source>
</evidence>
<dbReference type="Gene3D" id="2.70.98.10">
    <property type="match status" value="1"/>
</dbReference>
<evidence type="ECO:0000256" key="5">
    <source>
        <dbReference type="ARBA" id="ARBA00022525"/>
    </source>
</evidence>
<name>A0A022QSJ7_ERYGU</name>
<reference evidence="10 11" key="1">
    <citation type="journal article" date="2013" name="Proc. Natl. Acad. Sci. U.S.A.">
        <title>Fine-scale variation in meiotic recombination in Mimulus inferred from population shotgun sequencing.</title>
        <authorList>
            <person name="Hellsten U."/>
            <person name="Wright K.M."/>
            <person name="Jenkins J."/>
            <person name="Shu S."/>
            <person name="Yuan Y."/>
            <person name="Wessler S.R."/>
            <person name="Schmutz J."/>
            <person name="Willis J.H."/>
            <person name="Rokhsar D.S."/>
        </authorList>
    </citation>
    <scope>NUCLEOTIDE SEQUENCE [LARGE SCALE GENOMIC DNA]</scope>
    <source>
        <strain evidence="11">cv. DUN x IM62</strain>
    </source>
</reference>
<dbReference type="InterPro" id="IPR013784">
    <property type="entry name" value="Carb-bd-like_fold"/>
</dbReference>
<evidence type="ECO:0000313" key="10">
    <source>
        <dbReference type="EMBL" id="EYU30911.1"/>
    </source>
</evidence>
<evidence type="ECO:0000256" key="6">
    <source>
        <dbReference type="ARBA" id="ARBA00022729"/>
    </source>
</evidence>
<evidence type="ECO:0000256" key="2">
    <source>
        <dbReference type="ARBA" id="ARBA00004613"/>
    </source>
</evidence>
<dbReference type="Pfam" id="PF14686">
    <property type="entry name" value="fn3_3"/>
    <property type="match status" value="1"/>
</dbReference>
<accession>A0A022QSJ7</accession>
<feature type="domain" description="Rhamnogalacturonan lyase" evidence="8">
    <location>
        <begin position="449"/>
        <end position="626"/>
    </location>
</feature>
<dbReference type="InterPro" id="IPR029413">
    <property type="entry name" value="RG-lyase_II"/>
</dbReference>
<dbReference type="Gene3D" id="2.60.120.260">
    <property type="entry name" value="Galactose-binding domain-like"/>
    <property type="match status" value="1"/>
</dbReference>
<dbReference type="PANTHER" id="PTHR32018:SF50">
    <property type="entry name" value="RHAMNOGALACTURONAN ENDOLYASE"/>
    <property type="match status" value="1"/>
</dbReference>
<dbReference type="STRING" id="4155.A0A022QSJ7"/>
<organism evidence="10 11">
    <name type="scientific">Erythranthe guttata</name>
    <name type="common">Yellow monkey flower</name>
    <name type="synonym">Mimulus guttatus</name>
    <dbReference type="NCBI Taxonomy" id="4155"/>
    <lineage>
        <taxon>Eukaryota</taxon>
        <taxon>Viridiplantae</taxon>
        <taxon>Streptophyta</taxon>
        <taxon>Embryophyta</taxon>
        <taxon>Tracheophyta</taxon>
        <taxon>Spermatophyta</taxon>
        <taxon>Magnoliopsida</taxon>
        <taxon>eudicotyledons</taxon>
        <taxon>Gunneridae</taxon>
        <taxon>Pentapetalae</taxon>
        <taxon>asterids</taxon>
        <taxon>lamiids</taxon>
        <taxon>Lamiales</taxon>
        <taxon>Phrymaceae</taxon>
        <taxon>Erythranthe</taxon>
    </lineage>
</organism>
<keyword evidence="6" id="KW-0732">Signal</keyword>
<keyword evidence="7" id="KW-0456">Lyase</keyword>
<dbReference type="GO" id="GO:0102210">
    <property type="term" value="F:rhamnogalacturonan endolyase activity"/>
    <property type="evidence" value="ECO:0007669"/>
    <property type="project" value="UniProtKB-EC"/>
</dbReference>
<dbReference type="SUPFAM" id="SSF49785">
    <property type="entry name" value="Galactose-binding domain-like"/>
    <property type="match status" value="1"/>
</dbReference>
<keyword evidence="5" id="KW-0964">Secreted</keyword>
<dbReference type="CDD" id="cd10317">
    <property type="entry name" value="RGL4_C"/>
    <property type="match status" value="1"/>
</dbReference>
<evidence type="ECO:0000256" key="3">
    <source>
        <dbReference type="ARBA" id="ARBA00010418"/>
    </source>
</evidence>
<dbReference type="EMBL" id="KI631018">
    <property type="protein sequence ID" value="EYU30911.1"/>
    <property type="molecule type" value="Genomic_DNA"/>
</dbReference>
<dbReference type="Proteomes" id="UP000030748">
    <property type="component" value="Unassembled WGS sequence"/>
</dbReference>
<dbReference type="InterPro" id="IPR029411">
    <property type="entry name" value="RG-lyase_III"/>
</dbReference>
<dbReference type="GO" id="GO:0005576">
    <property type="term" value="C:extracellular region"/>
    <property type="evidence" value="ECO:0007669"/>
    <property type="project" value="UniProtKB-SubCell"/>
</dbReference>
<dbReference type="InterPro" id="IPR011013">
    <property type="entry name" value="Gal_mutarotase_sf_dom"/>
</dbReference>
<dbReference type="CDD" id="cd10316">
    <property type="entry name" value="RGL4_M"/>
    <property type="match status" value="1"/>
</dbReference>
<evidence type="ECO:0000313" key="11">
    <source>
        <dbReference type="Proteomes" id="UP000030748"/>
    </source>
</evidence>
<feature type="domain" description="Rhamnogalacturonan lyase" evidence="9">
    <location>
        <begin position="364"/>
        <end position="435"/>
    </location>
</feature>
<dbReference type="eggNOG" id="ENOG502QQM5">
    <property type="taxonomic scope" value="Eukaryota"/>
</dbReference>